<dbReference type="Proteomes" id="UP000031668">
    <property type="component" value="Unassembled WGS sequence"/>
</dbReference>
<organism evidence="1 2">
    <name type="scientific">Thelohanellus kitauei</name>
    <name type="common">Myxosporean</name>
    <dbReference type="NCBI Taxonomy" id="669202"/>
    <lineage>
        <taxon>Eukaryota</taxon>
        <taxon>Metazoa</taxon>
        <taxon>Cnidaria</taxon>
        <taxon>Myxozoa</taxon>
        <taxon>Myxosporea</taxon>
        <taxon>Bivalvulida</taxon>
        <taxon>Platysporina</taxon>
        <taxon>Myxobolidae</taxon>
        <taxon>Thelohanellus</taxon>
    </lineage>
</organism>
<keyword evidence="2" id="KW-1185">Reference proteome</keyword>
<proteinExistence type="predicted"/>
<comment type="caution">
    <text evidence="1">The sequence shown here is derived from an EMBL/GenBank/DDBJ whole genome shotgun (WGS) entry which is preliminary data.</text>
</comment>
<accession>A0A0C2J068</accession>
<gene>
    <name evidence="1" type="ORF">RF11_09194</name>
</gene>
<dbReference type="EMBL" id="JWZT01001836">
    <property type="protein sequence ID" value="KII71174.1"/>
    <property type="molecule type" value="Genomic_DNA"/>
</dbReference>
<sequence>MSIAGSRHFKIRIRFWALGYTLNGNCVSQIYNFTLGKFTFTIGEFKTTFVESAKQIIEIFHIGIFVDTFNENIDLINSYAFKVNSNVGHYVLEISLSRLNAERKSRLQKHPSMCIYGPTLLAIST</sequence>
<name>A0A0C2J068_THEKT</name>
<reference evidence="1 2" key="1">
    <citation type="journal article" date="2014" name="Genome Biol. Evol.">
        <title>The genome of the myxosporean Thelohanellus kitauei shows adaptations to nutrient acquisition within its fish host.</title>
        <authorList>
            <person name="Yang Y."/>
            <person name="Xiong J."/>
            <person name="Zhou Z."/>
            <person name="Huo F."/>
            <person name="Miao W."/>
            <person name="Ran C."/>
            <person name="Liu Y."/>
            <person name="Zhang J."/>
            <person name="Feng J."/>
            <person name="Wang M."/>
            <person name="Wang M."/>
            <person name="Wang L."/>
            <person name="Yao B."/>
        </authorList>
    </citation>
    <scope>NUCLEOTIDE SEQUENCE [LARGE SCALE GENOMIC DNA]</scope>
    <source>
        <strain evidence="1">Wuqing</strain>
    </source>
</reference>
<evidence type="ECO:0000313" key="2">
    <source>
        <dbReference type="Proteomes" id="UP000031668"/>
    </source>
</evidence>
<dbReference type="AlphaFoldDB" id="A0A0C2J068"/>
<protein>
    <submittedName>
        <fullName evidence="1">Uncharacterized protein</fullName>
    </submittedName>
</protein>
<evidence type="ECO:0000313" key="1">
    <source>
        <dbReference type="EMBL" id="KII71174.1"/>
    </source>
</evidence>